<dbReference type="GO" id="GO:0000155">
    <property type="term" value="F:phosphorelay sensor kinase activity"/>
    <property type="evidence" value="ECO:0007669"/>
    <property type="project" value="InterPro"/>
</dbReference>
<feature type="non-terminal residue" evidence="7">
    <location>
        <position position="187"/>
    </location>
</feature>
<evidence type="ECO:0000256" key="2">
    <source>
        <dbReference type="ARBA" id="ARBA00012438"/>
    </source>
</evidence>
<reference evidence="7" key="1">
    <citation type="journal article" date="2014" name="Front. Microbiol.">
        <title>High frequency of phylogenetically diverse reductive dehalogenase-homologous genes in deep subseafloor sedimentary metagenomes.</title>
        <authorList>
            <person name="Kawai M."/>
            <person name="Futagami T."/>
            <person name="Toyoda A."/>
            <person name="Takaki Y."/>
            <person name="Nishi S."/>
            <person name="Hori S."/>
            <person name="Arai W."/>
            <person name="Tsubouchi T."/>
            <person name="Morono Y."/>
            <person name="Uchiyama I."/>
            <person name="Ito T."/>
            <person name="Fujiyama A."/>
            <person name="Inagaki F."/>
            <person name="Takami H."/>
        </authorList>
    </citation>
    <scope>NUCLEOTIDE SEQUENCE</scope>
    <source>
        <strain evidence="7">Expedition CK06-06</strain>
    </source>
</reference>
<dbReference type="Gene3D" id="3.30.565.10">
    <property type="entry name" value="Histidine kinase-like ATPase, C-terminal domain"/>
    <property type="match status" value="1"/>
</dbReference>
<evidence type="ECO:0000313" key="7">
    <source>
        <dbReference type="EMBL" id="GAH77519.1"/>
    </source>
</evidence>
<keyword evidence="4" id="KW-0418">Kinase</keyword>
<name>X1JGT8_9ZZZZ</name>
<dbReference type="EMBL" id="BARU01040395">
    <property type="protein sequence ID" value="GAH77519.1"/>
    <property type="molecule type" value="Genomic_DNA"/>
</dbReference>
<organism evidence="7">
    <name type="scientific">marine sediment metagenome</name>
    <dbReference type="NCBI Taxonomy" id="412755"/>
    <lineage>
        <taxon>unclassified sequences</taxon>
        <taxon>metagenomes</taxon>
        <taxon>ecological metagenomes</taxon>
    </lineage>
</organism>
<keyword evidence="6" id="KW-0175">Coiled coil</keyword>
<evidence type="ECO:0000256" key="4">
    <source>
        <dbReference type="ARBA" id="ARBA00022777"/>
    </source>
</evidence>
<comment type="caution">
    <text evidence="7">The sequence shown here is derived from an EMBL/GenBank/DDBJ whole genome shotgun (WGS) entry which is preliminary data.</text>
</comment>
<proteinExistence type="predicted"/>
<evidence type="ECO:0000256" key="6">
    <source>
        <dbReference type="SAM" id="Coils"/>
    </source>
</evidence>
<keyword evidence="5" id="KW-0902">Two-component regulatory system</keyword>
<sequence>MNNFTDEEIMKELQRRIKLYNQAVIDLKQTNEELKVVNKKLKESEALKSHFVSNITNEIINPFTSILVLARNILSVEKENWGKVFSMVEHIHSETFNLDFQLKNIFAAAKIEAGEIYPEIMKVELKPIIEDVIDSFEIETKKRNIKIEFLFEIKSRSKEPYYCKTDPEKLKLMLSNLLYNAINFSHE</sequence>
<dbReference type="PANTHER" id="PTHR43711">
    <property type="entry name" value="TWO-COMPONENT HISTIDINE KINASE"/>
    <property type="match status" value="1"/>
</dbReference>
<dbReference type="SUPFAM" id="SSF47384">
    <property type="entry name" value="Homodimeric domain of signal transducing histidine kinase"/>
    <property type="match status" value="1"/>
</dbReference>
<dbReference type="AlphaFoldDB" id="X1JGT8"/>
<evidence type="ECO:0000256" key="1">
    <source>
        <dbReference type="ARBA" id="ARBA00000085"/>
    </source>
</evidence>
<dbReference type="EC" id="2.7.13.3" evidence="2"/>
<keyword evidence="3" id="KW-0808">Transferase</keyword>
<gene>
    <name evidence="7" type="ORF">S03H2_62454</name>
</gene>
<protein>
    <recommendedName>
        <fullName evidence="2">histidine kinase</fullName>
        <ecNumber evidence="2">2.7.13.3</ecNumber>
    </recommendedName>
</protein>
<dbReference type="SUPFAM" id="SSF55874">
    <property type="entry name" value="ATPase domain of HSP90 chaperone/DNA topoisomerase II/histidine kinase"/>
    <property type="match status" value="1"/>
</dbReference>
<evidence type="ECO:0000256" key="3">
    <source>
        <dbReference type="ARBA" id="ARBA00022679"/>
    </source>
</evidence>
<dbReference type="InterPro" id="IPR050736">
    <property type="entry name" value="Sensor_HK_Regulatory"/>
</dbReference>
<feature type="coiled-coil region" evidence="6">
    <location>
        <begin position="10"/>
        <end position="47"/>
    </location>
</feature>
<dbReference type="PANTHER" id="PTHR43711:SF26">
    <property type="entry name" value="SENSOR HISTIDINE KINASE RCSC"/>
    <property type="match status" value="1"/>
</dbReference>
<accession>X1JGT8</accession>
<dbReference type="Gene3D" id="1.10.287.130">
    <property type="match status" value="1"/>
</dbReference>
<dbReference type="InterPro" id="IPR036890">
    <property type="entry name" value="HATPase_C_sf"/>
</dbReference>
<dbReference type="InterPro" id="IPR036097">
    <property type="entry name" value="HisK_dim/P_sf"/>
</dbReference>
<evidence type="ECO:0000256" key="5">
    <source>
        <dbReference type="ARBA" id="ARBA00023012"/>
    </source>
</evidence>
<comment type="catalytic activity">
    <reaction evidence="1">
        <text>ATP + protein L-histidine = ADP + protein N-phospho-L-histidine.</text>
        <dbReference type="EC" id="2.7.13.3"/>
    </reaction>
</comment>